<dbReference type="PANTHER" id="PTHR47936">
    <property type="entry name" value="PPR_LONG DOMAIN-CONTAINING PROTEIN"/>
    <property type="match status" value="1"/>
</dbReference>
<evidence type="ECO:0000256" key="2">
    <source>
        <dbReference type="ARBA" id="ARBA00022737"/>
    </source>
</evidence>
<reference evidence="6 7" key="1">
    <citation type="submission" date="2019-02" db="EMBL/GenBank/DDBJ databases">
        <title>Genome sequencing of the rare red list fungi Hericium alpestre (H. flagellum).</title>
        <authorList>
            <person name="Buettner E."/>
            <person name="Kellner H."/>
        </authorList>
    </citation>
    <scope>NUCLEOTIDE SEQUENCE [LARGE SCALE GENOMIC DNA]</scope>
    <source>
        <strain evidence="6 7">DSM 108284</strain>
    </source>
</reference>
<dbReference type="InterPro" id="IPR011990">
    <property type="entry name" value="TPR-like_helical_dom_sf"/>
</dbReference>
<evidence type="ECO:0000256" key="1">
    <source>
        <dbReference type="ARBA" id="ARBA00006192"/>
    </source>
</evidence>
<dbReference type="PANTHER" id="PTHR47936:SF1">
    <property type="entry name" value="PENTATRICOPEPTIDE REPEAT-CONTAINING PROTEIN GUN1, CHLOROPLASTIC"/>
    <property type="match status" value="1"/>
</dbReference>
<comment type="subunit">
    <text evidence="4">Binds to mitochondrial small subunit 15S rRNA.</text>
</comment>
<evidence type="ECO:0000256" key="3">
    <source>
        <dbReference type="ARBA" id="ARBA00044493"/>
    </source>
</evidence>
<dbReference type="STRING" id="135208.A0A4Z0A1Q4"/>
<sequence>MSRRVLSTLKRISHRSIPTSSLQHPLRPSTSFGSRSLTTFFASNHLIDVSSPDVSQTDRIIASETEDLLAVLERGNAEPSEVWSHYTDLLQSMGLFSPPLAVHQRVLRRCVPSPDQTRFATANEYHSDAPHPFEGRLRAVMENMLSAGLTPELEDYEFILRQYASCGHYLGTKEIMKEMQARSIEPRVKTYGLCLQALAHRLVLPCEQEDRPYLVDSITQMCRELMIEMQDRRIPFSSVNMDLAIRILKEAADDEGFDQLIKLGYGIDLAYPDRPPLEAQDGTLSLPSHPLSTSALNMIIDTLGRAGRISKMVQAFEVLTQPLPQVSSPSSAFDDEEDETIYPTSSSAPQYRPPHAESNTRTFNLLVMHAARARHAVIARHYIVQARHQEELESQHNKDVYMAEEDERVTVDRAKWKKIVRFGERPPEAEKTQSVADFVQARNPRPFGSSCCARPLKRPTIVAFTNTRLTYSQPM</sequence>
<dbReference type="AlphaFoldDB" id="A0A4Z0A1Q4"/>
<dbReference type="EMBL" id="SFCI01000364">
    <property type="protein sequence ID" value="TFY80273.1"/>
    <property type="molecule type" value="Genomic_DNA"/>
</dbReference>
<evidence type="ECO:0008006" key="8">
    <source>
        <dbReference type="Google" id="ProtNLM"/>
    </source>
</evidence>
<dbReference type="Proteomes" id="UP000298061">
    <property type="component" value="Unassembled WGS sequence"/>
</dbReference>
<evidence type="ECO:0000256" key="4">
    <source>
        <dbReference type="ARBA" id="ARBA00044511"/>
    </source>
</evidence>
<dbReference type="GO" id="GO:0031930">
    <property type="term" value="P:mitochondria-nucleus signaling pathway"/>
    <property type="evidence" value="ECO:0007669"/>
    <property type="project" value="TreeGrafter"/>
</dbReference>
<evidence type="ECO:0000313" key="6">
    <source>
        <dbReference type="EMBL" id="TFY80273.1"/>
    </source>
</evidence>
<evidence type="ECO:0000256" key="5">
    <source>
        <dbReference type="SAM" id="MobiDB-lite"/>
    </source>
</evidence>
<keyword evidence="2" id="KW-0677">Repeat</keyword>
<accession>A0A4Z0A1Q4</accession>
<comment type="similarity">
    <text evidence="1">Belongs to the CCM1 family.</text>
</comment>
<keyword evidence="7" id="KW-1185">Reference proteome</keyword>
<name>A0A4Z0A1Q4_9AGAM</name>
<organism evidence="6 7">
    <name type="scientific">Hericium alpestre</name>
    <dbReference type="NCBI Taxonomy" id="135208"/>
    <lineage>
        <taxon>Eukaryota</taxon>
        <taxon>Fungi</taxon>
        <taxon>Dikarya</taxon>
        <taxon>Basidiomycota</taxon>
        <taxon>Agaricomycotina</taxon>
        <taxon>Agaricomycetes</taxon>
        <taxon>Russulales</taxon>
        <taxon>Hericiaceae</taxon>
        <taxon>Hericium</taxon>
    </lineage>
</organism>
<gene>
    <name evidence="6" type="ORF">EWM64_g3743</name>
</gene>
<dbReference type="Gene3D" id="1.25.40.10">
    <property type="entry name" value="Tetratricopeptide repeat domain"/>
    <property type="match status" value="1"/>
</dbReference>
<dbReference type="OrthoDB" id="276151at2759"/>
<proteinExistence type="inferred from homology"/>
<evidence type="ECO:0000313" key="7">
    <source>
        <dbReference type="Proteomes" id="UP000298061"/>
    </source>
</evidence>
<protein>
    <recommendedName>
        <fullName evidence="8">Pentacotripeptide-repeat region of PRORP domain-containing protein</fullName>
    </recommendedName>
</protein>
<feature type="region of interest" description="Disordered" evidence="5">
    <location>
        <begin position="326"/>
        <end position="357"/>
    </location>
</feature>
<comment type="caution">
    <text evidence="6">The sequence shown here is derived from an EMBL/GenBank/DDBJ whole genome shotgun (WGS) entry which is preliminary data.</text>
</comment>
<comment type="function">
    <text evidence="3">Regulates mitochondrial small subunit maturation by controlling 15S rRNA 5'-end processing. Localizes to the 5' precursor of the 15S rRNA in a position that is subsequently occupied by mS47 in the mature yeast mtSSU. Uses structure and sequence-specific RNA recognition, binding to a single-stranded region of the precursor and specifically recognizing bases -6 to -1. The exchange of Ccm1 for mS47 is coupled to the irreversible removal of precursor rRNA that is accompanied by conformational changes of the mitoribosomal proteins uS5m and mS26. These conformational changes signal completion of 5'-end rRNA processing through protection of the mature 5'-end of the 15S rRNA and stabilization of mS47. The removal of the 5' precursor together with the dissociation of Ccm1 may be catalyzed by the 5'-3' exoribonuclease Pet127. Involved in the specific removal of group I introns in mitochondrial encoded transcripts.</text>
</comment>